<name>A0A0J1L1L7_NIACI</name>
<reference evidence="2 3" key="1">
    <citation type="submission" date="2015-05" db="EMBL/GenBank/DDBJ databases">
        <title>Whole genome sequence and identification of bacterial endophytes from Costus igneus.</title>
        <authorList>
            <person name="Lee Y.P."/>
            <person name="Gan H.M."/>
            <person name="Eng W."/>
            <person name="Wheatley M.S."/>
            <person name="Caraballo A."/>
            <person name="Polter S."/>
            <person name="Savka M.A."/>
            <person name="Hudson A.O."/>
        </authorList>
    </citation>
    <scope>NUCLEOTIDE SEQUENCE [LARGE SCALE GENOMIC DNA]</scope>
    <source>
        <strain evidence="2 3">RIT379</strain>
    </source>
</reference>
<proteinExistence type="predicted"/>
<dbReference type="PATRIC" id="fig|1397.4.peg.2885"/>
<dbReference type="OrthoDB" id="2468251at2"/>
<dbReference type="InterPro" id="IPR036513">
    <property type="entry name" value="STAS_dom_sf"/>
</dbReference>
<dbReference type="PROSITE" id="PS50801">
    <property type="entry name" value="STAS"/>
    <property type="match status" value="1"/>
</dbReference>
<evidence type="ECO:0000313" key="2">
    <source>
        <dbReference type="EMBL" id="KLV22885.1"/>
    </source>
</evidence>
<organism evidence="2 3">
    <name type="scientific">Niallia circulans</name>
    <name type="common">Bacillus circulans</name>
    <dbReference type="NCBI Taxonomy" id="1397"/>
    <lineage>
        <taxon>Bacteria</taxon>
        <taxon>Bacillati</taxon>
        <taxon>Bacillota</taxon>
        <taxon>Bacilli</taxon>
        <taxon>Bacillales</taxon>
        <taxon>Bacillaceae</taxon>
        <taxon>Niallia</taxon>
    </lineage>
</organism>
<dbReference type="EMBL" id="LDPH01000028">
    <property type="protein sequence ID" value="KLV22885.1"/>
    <property type="molecule type" value="Genomic_DNA"/>
</dbReference>
<dbReference type="SUPFAM" id="SSF52091">
    <property type="entry name" value="SpoIIaa-like"/>
    <property type="match status" value="1"/>
</dbReference>
<dbReference type="RefSeq" id="WP_047944145.1">
    <property type="nucleotide sequence ID" value="NZ_LDPH01000028.1"/>
</dbReference>
<dbReference type="AlphaFoldDB" id="A0A0J1L1L7"/>
<sequence>MLTFSLYPIDDYLEVRLEGDLDIDGTEIIEEELIPSLKNHQYIKINFEHVPFVDSSGMGLLMNVVQTLKATSAKVKVINVKGEVMEIFELLQLPDILGESVFE</sequence>
<gene>
    <name evidence="2" type="ORF">ABW02_20610</name>
</gene>
<comment type="caution">
    <text evidence="2">The sequence shown here is derived from an EMBL/GenBank/DDBJ whole genome shotgun (WGS) entry which is preliminary data.</text>
</comment>
<dbReference type="CDD" id="cd07043">
    <property type="entry name" value="STAS_anti-anti-sigma_factors"/>
    <property type="match status" value="1"/>
</dbReference>
<evidence type="ECO:0000313" key="3">
    <source>
        <dbReference type="Proteomes" id="UP000036045"/>
    </source>
</evidence>
<dbReference type="InterPro" id="IPR002645">
    <property type="entry name" value="STAS_dom"/>
</dbReference>
<dbReference type="Gene3D" id="3.30.750.24">
    <property type="entry name" value="STAS domain"/>
    <property type="match status" value="1"/>
</dbReference>
<keyword evidence="3" id="KW-1185">Reference proteome</keyword>
<evidence type="ECO:0000259" key="1">
    <source>
        <dbReference type="PROSITE" id="PS50801"/>
    </source>
</evidence>
<accession>A0A0J1L1L7</accession>
<feature type="domain" description="STAS" evidence="1">
    <location>
        <begin position="2"/>
        <end position="103"/>
    </location>
</feature>
<protein>
    <submittedName>
        <fullName evidence="2">Anti-sigma factor antagonist</fullName>
    </submittedName>
</protein>
<dbReference type="Proteomes" id="UP000036045">
    <property type="component" value="Unassembled WGS sequence"/>
</dbReference>
<dbReference type="Pfam" id="PF01740">
    <property type="entry name" value="STAS"/>
    <property type="match status" value="1"/>
</dbReference>